<proteinExistence type="predicted"/>
<evidence type="ECO:0000256" key="7">
    <source>
        <dbReference type="SAM" id="SignalP"/>
    </source>
</evidence>
<name>A0A4Z0BDD2_9BURK</name>
<protein>
    <submittedName>
        <fullName evidence="8">Cytochrome c oxidase assembly protein</fullName>
    </submittedName>
</protein>
<feature type="transmembrane region" description="Helical" evidence="6">
    <location>
        <begin position="164"/>
        <end position="182"/>
    </location>
</feature>
<keyword evidence="2" id="KW-1003">Cell membrane</keyword>
<feature type="transmembrane region" description="Helical" evidence="6">
    <location>
        <begin position="43"/>
        <end position="64"/>
    </location>
</feature>
<dbReference type="AlphaFoldDB" id="A0A4Z0BDD2"/>
<evidence type="ECO:0000313" key="8">
    <source>
        <dbReference type="EMBL" id="TFY96399.1"/>
    </source>
</evidence>
<dbReference type="InterPro" id="IPR019108">
    <property type="entry name" value="Caa3_assmbl_CtaG-rel"/>
</dbReference>
<comment type="subcellular location">
    <subcellularLocation>
        <location evidence="1">Cell membrane</location>
        <topology evidence="1">Multi-pass membrane protein</topology>
    </subcellularLocation>
</comment>
<evidence type="ECO:0000256" key="6">
    <source>
        <dbReference type="SAM" id="Phobius"/>
    </source>
</evidence>
<keyword evidence="9" id="KW-1185">Reference proteome</keyword>
<dbReference type="EMBL" id="SMLL01000009">
    <property type="protein sequence ID" value="TFY96399.1"/>
    <property type="molecule type" value="Genomic_DNA"/>
</dbReference>
<feature type="transmembrane region" description="Helical" evidence="6">
    <location>
        <begin position="76"/>
        <end position="93"/>
    </location>
</feature>
<feature type="signal peptide" evidence="7">
    <location>
        <begin position="1"/>
        <end position="24"/>
    </location>
</feature>
<dbReference type="GO" id="GO:0005886">
    <property type="term" value="C:plasma membrane"/>
    <property type="evidence" value="ECO:0007669"/>
    <property type="project" value="UniProtKB-SubCell"/>
</dbReference>
<evidence type="ECO:0000256" key="3">
    <source>
        <dbReference type="ARBA" id="ARBA00022692"/>
    </source>
</evidence>
<evidence type="ECO:0000256" key="2">
    <source>
        <dbReference type="ARBA" id="ARBA00022475"/>
    </source>
</evidence>
<feature type="transmembrane region" description="Helical" evidence="6">
    <location>
        <begin position="105"/>
        <end position="124"/>
    </location>
</feature>
<keyword evidence="4 6" id="KW-1133">Transmembrane helix</keyword>
<comment type="caution">
    <text evidence="8">The sequence shown here is derived from an EMBL/GenBank/DDBJ whole genome shotgun (WGS) entry which is preliminary data.</text>
</comment>
<reference evidence="8 9" key="1">
    <citation type="submission" date="2019-03" db="EMBL/GenBank/DDBJ databases">
        <title>Ramlibacter rhizophilus CCTCC AB2015357, whole genome shotgun sequence.</title>
        <authorList>
            <person name="Zhang X."/>
            <person name="Feng G."/>
            <person name="Zhu H."/>
        </authorList>
    </citation>
    <scope>NUCLEOTIDE SEQUENCE [LARGE SCALE GENOMIC DNA]</scope>
    <source>
        <strain evidence="8 9">CCTCC AB2015357</strain>
    </source>
</reference>
<keyword evidence="7" id="KW-0732">Signal</keyword>
<evidence type="ECO:0000313" key="9">
    <source>
        <dbReference type="Proteomes" id="UP000297564"/>
    </source>
</evidence>
<feature type="transmembrane region" description="Helical" evidence="6">
    <location>
        <begin position="272"/>
        <end position="294"/>
    </location>
</feature>
<dbReference type="Pfam" id="PF09678">
    <property type="entry name" value="Caa3_CtaG"/>
    <property type="match status" value="1"/>
</dbReference>
<feature type="chain" id="PRO_5021207758" evidence="7">
    <location>
        <begin position="25"/>
        <end position="304"/>
    </location>
</feature>
<sequence length="304" mass="33321">MGRRLSLRALRAAALAIASGAAYGHEVPGLAPHHWWQAWSQEAWLWALWWLPGLLVIAGIARLWRNAGIGAGMSRTQAACFLAGWIALGLSILSPLDAVGEELFWVHMVQHEVVLLVVAPLLVLSRPLGPLVWGLPAAWRPGAAGLARGLGLAWAMRVLTRPATAWWVHALVLWAWHAPVLFQAALRRAWVHDLQHASFLIASLVFWWALFQSHGGRQRQGVAVFYLFTTLLHTSALGALMTFSRQAWYPLYAQTAPAWGFSAVEDQQLGGLIMWVPGGMVFLAAALALFVAWLQGPAPRGATR</sequence>
<organism evidence="8 9">
    <name type="scientific">Ramlibacter rhizophilus</name>
    <dbReference type="NCBI Taxonomy" id="1781167"/>
    <lineage>
        <taxon>Bacteria</taxon>
        <taxon>Pseudomonadati</taxon>
        <taxon>Pseudomonadota</taxon>
        <taxon>Betaproteobacteria</taxon>
        <taxon>Burkholderiales</taxon>
        <taxon>Comamonadaceae</taxon>
        <taxon>Ramlibacter</taxon>
    </lineage>
</organism>
<feature type="transmembrane region" description="Helical" evidence="6">
    <location>
        <begin position="194"/>
        <end position="211"/>
    </location>
</feature>
<feature type="transmembrane region" description="Helical" evidence="6">
    <location>
        <begin position="223"/>
        <end position="243"/>
    </location>
</feature>
<evidence type="ECO:0000256" key="4">
    <source>
        <dbReference type="ARBA" id="ARBA00022989"/>
    </source>
</evidence>
<evidence type="ECO:0000256" key="1">
    <source>
        <dbReference type="ARBA" id="ARBA00004651"/>
    </source>
</evidence>
<evidence type="ECO:0000256" key="5">
    <source>
        <dbReference type="ARBA" id="ARBA00023136"/>
    </source>
</evidence>
<keyword evidence="3 6" id="KW-0812">Transmembrane</keyword>
<accession>A0A4Z0BDD2</accession>
<dbReference type="OrthoDB" id="9808789at2"/>
<gene>
    <name evidence="8" type="ORF">EZ242_20325</name>
</gene>
<keyword evidence="5 6" id="KW-0472">Membrane</keyword>
<dbReference type="Proteomes" id="UP000297564">
    <property type="component" value="Unassembled WGS sequence"/>
</dbReference>